<dbReference type="InterPro" id="IPR036388">
    <property type="entry name" value="WH-like_DNA-bd_sf"/>
</dbReference>
<dbReference type="InterPro" id="IPR050707">
    <property type="entry name" value="HTH_MetabolicPath_Reg"/>
</dbReference>
<organism evidence="6 7">
    <name type="scientific">Enterocloster alcoholdehydrogenati</name>
    <dbReference type="NCBI Taxonomy" id="2547410"/>
    <lineage>
        <taxon>Bacteria</taxon>
        <taxon>Bacillati</taxon>
        <taxon>Bacillota</taxon>
        <taxon>Clostridia</taxon>
        <taxon>Lachnospirales</taxon>
        <taxon>Lachnospiraceae</taxon>
        <taxon>Enterocloster</taxon>
    </lineage>
</organism>
<dbReference type="InterPro" id="IPR014757">
    <property type="entry name" value="Tscrpt_reg_IclR_C"/>
</dbReference>
<dbReference type="RefSeq" id="WP_178302430.1">
    <property type="nucleotide sequence ID" value="NZ_BAABXL010000001.1"/>
</dbReference>
<dbReference type="PROSITE" id="PS51077">
    <property type="entry name" value="HTH_ICLR"/>
    <property type="match status" value="1"/>
</dbReference>
<protein>
    <submittedName>
        <fullName evidence="6">IclR family transcriptional regulator</fullName>
    </submittedName>
</protein>
<name>A0ABQ0AU66_9FIRM</name>
<dbReference type="PANTHER" id="PTHR30136">
    <property type="entry name" value="HELIX-TURN-HELIX TRANSCRIPTIONAL REGULATOR, ICLR FAMILY"/>
    <property type="match status" value="1"/>
</dbReference>
<feature type="domain" description="HTH iclR-type" evidence="4">
    <location>
        <begin position="6"/>
        <end position="68"/>
    </location>
</feature>
<gene>
    <name evidence="6" type="ORF">F130042H8_06350</name>
</gene>
<keyword evidence="7" id="KW-1185">Reference proteome</keyword>
<evidence type="ECO:0000259" key="5">
    <source>
        <dbReference type="PROSITE" id="PS51078"/>
    </source>
</evidence>
<dbReference type="SUPFAM" id="SSF46785">
    <property type="entry name" value="Winged helix' DNA-binding domain"/>
    <property type="match status" value="1"/>
</dbReference>
<dbReference type="Pfam" id="PF09339">
    <property type="entry name" value="HTH_IclR"/>
    <property type="match status" value="1"/>
</dbReference>
<dbReference type="InterPro" id="IPR036390">
    <property type="entry name" value="WH_DNA-bd_sf"/>
</dbReference>
<dbReference type="SUPFAM" id="SSF55781">
    <property type="entry name" value="GAF domain-like"/>
    <property type="match status" value="1"/>
</dbReference>
<proteinExistence type="predicted"/>
<comment type="caution">
    <text evidence="6">The sequence shown here is derived from an EMBL/GenBank/DDBJ whole genome shotgun (WGS) entry which is preliminary data.</text>
</comment>
<accession>A0ABQ0AU66</accession>
<dbReference type="Pfam" id="PF01614">
    <property type="entry name" value="IclR_C"/>
    <property type="match status" value="1"/>
</dbReference>
<dbReference type="PANTHER" id="PTHR30136:SF24">
    <property type="entry name" value="HTH-TYPE TRANSCRIPTIONAL REPRESSOR ALLR"/>
    <property type="match status" value="1"/>
</dbReference>
<dbReference type="Proteomes" id="UP001600894">
    <property type="component" value="Unassembled WGS sequence"/>
</dbReference>
<evidence type="ECO:0000256" key="2">
    <source>
        <dbReference type="ARBA" id="ARBA00023125"/>
    </source>
</evidence>
<keyword evidence="2" id="KW-0238">DNA-binding</keyword>
<dbReference type="InterPro" id="IPR005471">
    <property type="entry name" value="Tscrpt_reg_IclR_N"/>
</dbReference>
<evidence type="ECO:0000313" key="7">
    <source>
        <dbReference type="Proteomes" id="UP001600894"/>
    </source>
</evidence>
<evidence type="ECO:0000259" key="4">
    <source>
        <dbReference type="PROSITE" id="PS51077"/>
    </source>
</evidence>
<evidence type="ECO:0000313" key="6">
    <source>
        <dbReference type="EMBL" id="GAA6267575.1"/>
    </source>
</evidence>
<keyword evidence="3" id="KW-0804">Transcription</keyword>
<dbReference type="Gene3D" id="3.30.450.40">
    <property type="match status" value="1"/>
</dbReference>
<dbReference type="Gene3D" id="1.10.10.10">
    <property type="entry name" value="Winged helix-like DNA-binding domain superfamily/Winged helix DNA-binding domain"/>
    <property type="match status" value="1"/>
</dbReference>
<evidence type="ECO:0000256" key="1">
    <source>
        <dbReference type="ARBA" id="ARBA00023015"/>
    </source>
</evidence>
<dbReference type="EMBL" id="BAABXL010000001">
    <property type="protein sequence ID" value="GAA6267575.1"/>
    <property type="molecule type" value="Genomic_DNA"/>
</dbReference>
<evidence type="ECO:0000256" key="3">
    <source>
        <dbReference type="ARBA" id="ARBA00023163"/>
    </source>
</evidence>
<dbReference type="PROSITE" id="PS51078">
    <property type="entry name" value="ICLR_ED"/>
    <property type="match status" value="1"/>
</dbReference>
<sequence length="257" mass="29006">MPSNEHRPTERVLDILELLSTNANGMTLSELSRALDAPKSSIMPLVHTMTARKFIYMQKESSKYFIGVAAYSVGASYASHQNALQFIQSEMKMITSTINETCQLGIQNRNQILYIAKEDSTEPLRLISYVGKQLPLYCSALGRAILAEKTDEEVRQLYPNGLISFTEHTITDWSMLFEELERTRIRRYALEKEETAPMVNCVGVSLKNKGISSAALSVSVPTFRFSDTKLEEIVHMLMDAKCRIEAYFNNNDADLVS</sequence>
<keyword evidence="1" id="KW-0805">Transcription regulation</keyword>
<reference evidence="6 7" key="1">
    <citation type="submission" date="2024-04" db="EMBL/GenBank/DDBJ databases">
        <title>Defined microbial consortia suppress multidrug-resistant proinflammatory Enterobacteriaceae via ecological control.</title>
        <authorList>
            <person name="Furuichi M."/>
            <person name="Kawaguchi T."/>
            <person name="Pust M."/>
            <person name="Yasuma K."/>
            <person name="Plichta D."/>
            <person name="Hasegawa N."/>
            <person name="Ohya T."/>
            <person name="Bhattarai S."/>
            <person name="Sasajima S."/>
            <person name="Aoto Y."/>
            <person name="Tuganbaev T."/>
            <person name="Yaginuma M."/>
            <person name="Ueda M."/>
            <person name="Okahashi N."/>
            <person name="Amafuji K."/>
            <person name="Kiridooshi Y."/>
            <person name="Sugita K."/>
            <person name="Strazar M."/>
            <person name="Skelly A."/>
            <person name="Suda W."/>
            <person name="Hattori M."/>
            <person name="Nakamoto N."/>
            <person name="Caballero S."/>
            <person name="Norman J."/>
            <person name="Olle B."/>
            <person name="Tanoue T."/>
            <person name="Arita M."/>
            <person name="Bucci V."/>
            <person name="Atarashi K."/>
            <person name="Xavier R."/>
            <person name="Honda K."/>
        </authorList>
    </citation>
    <scope>NUCLEOTIDE SEQUENCE [LARGE SCALE GENOMIC DNA]</scope>
    <source>
        <strain evidence="7">f13</strain>
    </source>
</reference>
<feature type="domain" description="IclR-ED" evidence="5">
    <location>
        <begin position="69"/>
        <end position="250"/>
    </location>
</feature>
<dbReference type="InterPro" id="IPR029016">
    <property type="entry name" value="GAF-like_dom_sf"/>
</dbReference>